<proteinExistence type="predicted"/>
<organism evidence="2 3">
    <name type="scientific">Geoglobus acetivorans</name>
    <dbReference type="NCBI Taxonomy" id="565033"/>
    <lineage>
        <taxon>Archaea</taxon>
        <taxon>Methanobacteriati</taxon>
        <taxon>Methanobacteriota</taxon>
        <taxon>Archaeoglobi</taxon>
        <taxon>Archaeoglobales</taxon>
        <taxon>Archaeoglobaceae</taxon>
        <taxon>Geoglobus</taxon>
    </lineage>
</organism>
<dbReference type="AlphaFoldDB" id="A0A0A7GCN4"/>
<sequence>MDILGIIGKVLKYVSFAMVLYLVTAVFYHYYSGLAYLPDDYYRVAESMYSYPRVHDIWNLSVILNSTVIPACYIKDPDASKASAYLEWYLEGHGFKTYIARSDAMNKMWVIVELDDGSRVAVEPMFLCSSNYNPPGIIDSPDGRFRNFSVTWREYVKGDFDGTYSEFLKRYEYYYKPPKIFENPGQAMGIASSIKYPGWKKLRPDEIDWWNSEPFSTMEPFSSWD</sequence>
<dbReference type="GeneID" id="25399567"/>
<keyword evidence="1" id="KW-1133">Transmembrane helix</keyword>
<dbReference type="STRING" id="565033.GACE_0718"/>
<gene>
    <name evidence="2" type="ORF">GACE_0718</name>
</gene>
<evidence type="ECO:0000256" key="1">
    <source>
        <dbReference type="SAM" id="Phobius"/>
    </source>
</evidence>
<evidence type="ECO:0000313" key="3">
    <source>
        <dbReference type="Proteomes" id="UP000030624"/>
    </source>
</evidence>
<dbReference type="HOGENOM" id="CLU_1232722_0_0_2"/>
<dbReference type="Proteomes" id="UP000030624">
    <property type="component" value="Chromosome"/>
</dbReference>
<evidence type="ECO:0000313" key="2">
    <source>
        <dbReference type="EMBL" id="AIY89769.1"/>
    </source>
</evidence>
<protein>
    <submittedName>
        <fullName evidence="2">Uncharacterized protein</fullName>
    </submittedName>
</protein>
<name>A0A0A7GCN4_GEOAI</name>
<dbReference type="EMBL" id="CP009552">
    <property type="protein sequence ID" value="AIY89769.1"/>
    <property type="molecule type" value="Genomic_DNA"/>
</dbReference>
<keyword evidence="1" id="KW-0472">Membrane</keyword>
<dbReference type="KEGG" id="gac:GACE_0718"/>
<keyword evidence="1" id="KW-0812">Transmembrane</keyword>
<dbReference type="eggNOG" id="arCOG09555">
    <property type="taxonomic scope" value="Archaea"/>
</dbReference>
<accession>A0A0A7GCN4</accession>
<reference evidence="2 3" key="1">
    <citation type="journal article" date="2015" name="Appl. Environ. Microbiol.">
        <title>The Geoglobus acetivorans genome: Fe(III) reduction, acetate utilization, autotrophic growth, and degradation of aromatic compounds in a hyperthermophilic archaeon.</title>
        <authorList>
            <person name="Mardanov A.V."/>
            <person name="Slododkina G.B."/>
            <person name="Slobodkin A.I."/>
            <person name="Beletsky A.V."/>
            <person name="Gavrilov S.N."/>
            <person name="Kublanov I.V."/>
            <person name="Bonch-Osmolovskaya E.A."/>
            <person name="Skryabin K.G."/>
            <person name="Ravin N.V."/>
        </authorList>
    </citation>
    <scope>NUCLEOTIDE SEQUENCE [LARGE SCALE GENOMIC DNA]</scope>
    <source>
        <strain evidence="2 3">SBH6</strain>
    </source>
</reference>
<feature type="transmembrane region" description="Helical" evidence="1">
    <location>
        <begin position="12"/>
        <end position="31"/>
    </location>
</feature>
<dbReference type="RefSeq" id="WP_052400204.1">
    <property type="nucleotide sequence ID" value="NZ_CP009552.1"/>
</dbReference>